<proteinExistence type="predicted"/>
<evidence type="ECO:0000313" key="2">
    <source>
        <dbReference type="Proteomes" id="UP001497516"/>
    </source>
</evidence>
<name>A0AAV2E3E5_9ROSI</name>
<evidence type="ECO:0000313" key="1">
    <source>
        <dbReference type="EMBL" id="CAL1380396.1"/>
    </source>
</evidence>
<keyword evidence="2" id="KW-1185">Reference proteome</keyword>
<sequence length="138" mass="16250">MEGNGQSSLIWHLSSVRFAAFHLDREHHSKKMRERLLMIGIFSGSIRTLCHFTAGRHLRKCNLPYPHHLQSLALERLQLHNQLQILQFHYHHLQSLALERLQLHNQLQILQFHYHLQTKGIGNINVKFASFYEQGKEG</sequence>
<dbReference type="Proteomes" id="UP001497516">
    <property type="component" value="Chromosome 4"/>
</dbReference>
<gene>
    <name evidence="1" type="ORF">LTRI10_LOCUS21843</name>
</gene>
<dbReference type="EMBL" id="OZ034817">
    <property type="protein sequence ID" value="CAL1380396.1"/>
    <property type="molecule type" value="Genomic_DNA"/>
</dbReference>
<organism evidence="1 2">
    <name type="scientific">Linum trigynum</name>
    <dbReference type="NCBI Taxonomy" id="586398"/>
    <lineage>
        <taxon>Eukaryota</taxon>
        <taxon>Viridiplantae</taxon>
        <taxon>Streptophyta</taxon>
        <taxon>Embryophyta</taxon>
        <taxon>Tracheophyta</taxon>
        <taxon>Spermatophyta</taxon>
        <taxon>Magnoliopsida</taxon>
        <taxon>eudicotyledons</taxon>
        <taxon>Gunneridae</taxon>
        <taxon>Pentapetalae</taxon>
        <taxon>rosids</taxon>
        <taxon>fabids</taxon>
        <taxon>Malpighiales</taxon>
        <taxon>Linaceae</taxon>
        <taxon>Linum</taxon>
    </lineage>
</organism>
<accession>A0AAV2E3E5</accession>
<protein>
    <submittedName>
        <fullName evidence="1">Uncharacterized protein</fullName>
    </submittedName>
</protein>
<dbReference type="AlphaFoldDB" id="A0AAV2E3E5"/>
<reference evidence="1 2" key="1">
    <citation type="submission" date="2024-04" db="EMBL/GenBank/DDBJ databases">
        <authorList>
            <person name="Fracassetti M."/>
        </authorList>
    </citation>
    <scope>NUCLEOTIDE SEQUENCE [LARGE SCALE GENOMIC DNA]</scope>
</reference>